<organism evidence="3 4">
    <name type="scientific">Pseudovirgaria hyperparasitica</name>
    <dbReference type="NCBI Taxonomy" id="470096"/>
    <lineage>
        <taxon>Eukaryota</taxon>
        <taxon>Fungi</taxon>
        <taxon>Dikarya</taxon>
        <taxon>Ascomycota</taxon>
        <taxon>Pezizomycotina</taxon>
        <taxon>Dothideomycetes</taxon>
        <taxon>Dothideomycetes incertae sedis</taxon>
        <taxon>Acrospermales</taxon>
        <taxon>Acrospermaceae</taxon>
        <taxon>Pseudovirgaria</taxon>
    </lineage>
</organism>
<feature type="region of interest" description="Disordered" evidence="1">
    <location>
        <begin position="113"/>
        <end position="147"/>
    </location>
</feature>
<protein>
    <recommendedName>
        <fullName evidence="5">GPI anchored protein</fullName>
    </recommendedName>
</protein>
<gene>
    <name evidence="3" type="ORF">EJ05DRAFT_535728</name>
</gene>
<dbReference type="EMBL" id="ML996567">
    <property type="protein sequence ID" value="KAF2760824.1"/>
    <property type="molecule type" value="Genomic_DNA"/>
</dbReference>
<dbReference type="AlphaFoldDB" id="A0A6A6WFJ8"/>
<dbReference type="Proteomes" id="UP000799437">
    <property type="component" value="Unassembled WGS sequence"/>
</dbReference>
<evidence type="ECO:0000313" key="3">
    <source>
        <dbReference type="EMBL" id="KAF2760824.1"/>
    </source>
</evidence>
<evidence type="ECO:0000256" key="2">
    <source>
        <dbReference type="SAM" id="SignalP"/>
    </source>
</evidence>
<evidence type="ECO:0008006" key="5">
    <source>
        <dbReference type="Google" id="ProtNLM"/>
    </source>
</evidence>
<feature type="compositionally biased region" description="Low complexity" evidence="1">
    <location>
        <begin position="115"/>
        <end position="145"/>
    </location>
</feature>
<dbReference type="GeneID" id="54490323"/>
<name>A0A6A6WFJ8_9PEZI</name>
<proteinExistence type="predicted"/>
<reference evidence="3" key="1">
    <citation type="journal article" date="2020" name="Stud. Mycol.">
        <title>101 Dothideomycetes genomes: a test case for predicting lifestyles and emergence of pathogens.</title>
        <authorList>
            <person name="Haridas S."/>
            <person name="Albert R."/>
            <person name="Binder M."/>
            <person name="Bloem J."/>
            <person name="Labutti K."/>
            <person name="Salamov A."/>
            <person name="Andreopoulos B."/>
            <person name="Baker S."/>
            <person name="Barry K."/>
            <person name="Bills G."/>
            <person name="Bluhm B."/>
            <person name="Cannon C."/>
            <person name="Castanera R."/>
            <person name="Culley D."/>
            <person name="Daum C."/>
            <person name="Ezra D."/>
            <person name="Gonzalez J."/>
            <person name="Henrissat B."/>
            <person name="Kuo A."/>
            <person name="Liang C."/>
            <person name="Lipzen A."/>
            <person name="Lutzoni F."/>
            <person name="Magnuson J."/>
            <person name="Mondo S."/>
            <person name="Nolan M."/>
            <person name="Ohm R."/>
            <person name="Pangilinan J."/>
            <person name="Park H.-J."/>
            <person name="Ramirez L."/>
            <person name="Alfaro M."/>
            <person name="Sun H."/>
            <person name="Tritt A."/>
            <person name="Yoshinaga Y."/>
            <person name="Zwiers L.-H."/>
            <person name="Turgeon B."/>
            <person name="Goodwin S."/>
            <person name="Spatafora J."/>
            <person name="Crous P."/>
            <person name="Grigoriev I."/>
        </authorList>
    </citation>
    <scope>NUCLEOTIDE SEQUENCE</scope>
    <source>
        <strain evidence="3">CBS 121739</strain>
    </source>
</reference>
<keyword evidence="2" id="KW-0732">Signal</keyword>
<keyword evidence="4" id="KW-1185">Reference proteome</keyword>
<accession>A0A6A6WFJ8</accession>
<dbReference type="RefSeq" id="XP_033603275.1">
    <property type="nucleotide sequence ID" value="XM_033749269.1"/>
</dbReference>
<sequence>MLNMKLFTLLAAALFVLAGSAAVAVADAEAPSKCQHYGAPHAVSTVIVNIVSTTTIAFIQMCTNASTPPPPRSETVWNPPKPTPRPSITAVLLPTVSVASSGVSGALSIATLSDSSTRTESSAPETSAAPPSTTTTTAHHPVPSTDGAVASTMANGAMVLGAGALAFAIAV</sequence>
<feature type="signal peptide" evidence="2">
    <location>
        <begin position="1"/>
        <end position="18"/>
    </location>
</feature>
<evidence type="ECO:0000256" key="1">
    <source>
        <dbReference type="SAM" id="MobiDB-lite"/>
    </source>
</evidence>
<feature type="chain" id="PRO_5025614333" description="GPI anchored protein" evidence="2">
    <location>
        <begin position="19"/>
        <end position="171"/>
    </location>
</feature>
<evidence type="ECO:0000313" key="4">
    <source>
        <dbReference type="Proteomes" id="UP000799437"/>
    </source>
</evidence>